<dbReference type="Gene3D" id="2.130.10.130">
    <property type="entry name" value="Integrin alpha, N-terminal"/>
    <property type="match status" value="1"/>
</dbReference>
<sequence>MSNNTPIGITLFSLIIFYACLTDFDLVQGFWGPNTVWLNNGNGTFTNSGQALGTAESAGIDLGDLNGDGALDVFVTNANTSNQVWFNDGAGNFNNSGQGLGDSDYWRVALGDFDQDSDLDALVVRNGFYTYDNLYNQVWINDNQGNFTSNDQFKGYNESWGLALGDLDGDNDLDAFIANDRANKVWPNRRQ</sequence>
<keyword evidence="1" id="KW-0732">Signal</keyword>
<accession>A0ABV6Z1L7</accession>
<reference evidence="2 3" key="1">
    <citation type="submission" date="2024-09" db="EMBL/GenBank/DDBJ databases">
        <title>Laminarin stimulates single cell rates of sulfate reduction while oxygen inhibits transcriptomic activity in coastal marine sediment.</title>
        <authorList>
            <person name="Lindsay M."/>
            <person name="Orcutt B."/>
            <person name="Emerson D."/>
            <person name="Stepanauskas R."/>
            <person name="D'Angelo T."/>
        </authorList>
    </citation>
    <scope>NUCLEOTIDE SEQUENCE [LARGE SCALE GENOMIC DNA]</scope>
    <source>
        <strain evidence="2">SAG AM-311-K15</strain>
    </source>
</reference>
<dbReference type="InterPro" id="IPR013517">
    <property type="entry name" value="FG-GAP"/>
</dbReference>
<evidence type="ECO:0000313" key="3">
    <source>
        <dbReference type="Proteomes" id="UP001594351"/>
    </source>
</evidence>
<comment type="caution">
    <text evidence="2">The sequence shown here is derived from an EMBL/GenBank/DDBJ whole genome shotgun (WGS) entry which is preliminary data.</text>
</comment>
<evidence type="ECO:0000313" key="2">
    <source>
        <dbReference type="EMBL" id="MFC1852342.1"/>
    </source>
</evidence>
<organism evidence="2 3">
    <name type="scientific">candidate division CSSED10-310 bacterium</name>
    <dbReference type="NCBI Taxonomy" id="2855610"/>
    <lineage>
        <taxon>Bacteria</taxon>
        <taxon>Bacteria division CSSED10-310</taxon>
    </lineage>
</organism>
<dbReference type="EMBL" id="JBHPBY010000300">
    <property type="protein sequence ID" value="MFC1852342.1"/>
    <property type="molecule type" value="Genomic_DNA"/>
</dbReference>
<dbReference type="Proteomes" id="UP001594351">
    <property type="component" value="Unassembled WGS sequence"/>
</dbReference>
<protein>
    <submittedName>
        <fullName evidence="2">FG-GAP repeat domain-containing protein</fullName>
    </submittedName>
</protein>
<dbReference type="PANTHER" id="PTHR46580">
    <property type="entry name" value="SENSOR KINASE-RELATED"/>
    <property type="match status" value="1"/>
</dbReference>
<proteinExistence type="predicted"/>
<name>A0ABV6Z1L7_UNCC1</name>
<dbReference type="InterPro" id="IPR028994">
    <property type="entry name" value="Integrin_alpha_N"/>
</dbReference>
<dbReference type="Pfam" id="PF13517">
    <property type="entry name" value="FG-GAP_3"/>
    <property type="match status" value="1"/>
</dbReference>
<gene>
    <name evidence="2" type="ORF">ACFL27_19260</name>
</gene>
<dbReference type="SUPFAM" id="SSF69318">
    <property type="entry name" value="Integrin alpha N-terminal domain"/>
    <property type="match status" value="1"/>
</dbReference>
<keyword evidence="3" id="KW-1185">Reference proteome</keyword>
<evidence type="ECO:0000256" key="1">
    <source>
        <dbReference type="ARBA" id="ARBA00022729"/>
    </source>
</evidence>